<evidence type="ECO:0000259" key="14">
    <source>
        <dbReference type="PROSITE" id="PS50011"/>
    </source>
</evidence>
<dbReference type="PROSITE" id="PS50011">
    <property type="entry name" value="PROTEIN_KINASE_DOM"/>
    <property type="match status" value="1"/>
</dbReference>
<dbReference type="InterPro" id="IPR050588">
    <property type="entry name" value="WNK_Ser-Thr_kinase"/>
</dbReference>
<feature type="region of interest" description="Disordered" evidence="13">
    <location>
        <begin position="103"/>
        <end position="142"/>
    </location>
</feature>
<dbReference type="InterPro" id="IPR011009">
    <property type="entry name" value="Kinase-like_dom_sf"/>
</dbReference>
<feature type="region of interest" description="Disordered" evidence="13">
    <location>
        <begin position="1904"/>
        <end position="2054"/>
    </location>
</feature>
<dbReference type="FunFam" id="3.10.20.90:FF:000007">
    <property type="entry name" value="Serine/threonine-protein kinase WNK1 isoform 1"/>
    <property type="match status" value="1"/>
</dbReference>
<protein>
    <recommendedName>
        <fullName evidence="3">non-specific serine/threonine protein kinase</fullName>
        <ecNumber evidence="3">2.7.11.1</ecNumber>
    </recommendedName>
</protein>
<feature type="compositionally biased region" description="Polar residues" evidence="13">
    <location>
        <begin position="1405"/>
        <end position="1425"/>
    </location>
</feature>
<feature type="compositionally biased region" description="Polar residues" evidence="13">
    <location>
        <begin position="1103"/>
        <end position="1126"/>
    </location>
</feature>
<evidence type="ECO:0000256" key="2">
    <source>
        <dbReference type="ARBA" id="ARBA00004496"/>
    </source>
</evidence>
<feature type="region of interest" description="Disordered" evidence="13">
    <location>
        <begin position="1479"/>
        <end position="1498"/>
    </location>
</feature>
<feature type="compositionally biased region" description="Polar residues" evidence="13">
    <location>
        <begin position="1510"/>
        <end position="1527"/>
    </location>
</feature>
<feature type="region of interest" description="Disordered" evidence="13">
    <location>
        <begin position="1354"/>
        <end position="1429"/>
    </location>
</feature>
<evidence type="ECO:0000256" key="11">
    <source>
        <dbReference type="ARBA" id="ARBA00047899"/>
    </source>
</evidence>
<keyword evidence="16" id="KW-1185">Reference proteome</keyword>
<dbReference type="InterPro" id="IPR008271">
    <property type="entry name" value="Ser/Thr_kinase_AS"/>
</dbReference>
<feature type="compositionally biased region" description="Polar residues" evidence="13">
    <location>
        <begin position="1003"/>
        <end position="1017"/>
    </location>
</feature>
<dbReference type="EC" id="2.7.11.1" evidence="3"/>
<dbReference type="PANTHER" id="PTHR13902">
    <property type="entry name" value="SERINE/THREONINE-PROTEIN KINASE WNK WITH NO LYSINE -RELATED"/>
    <property type="match status" value="1"/>
</dbReference>
<keyword evidence="5" id="KW-0723">Serine/threonine-protein kinase</keyword>
<feature type="compositionally biased region" description="Basic residues" evidence="13">
    <location>
        <begin position="1914"/>
        <end position="1926"/>
    </location>
</feature>
<keyword evidence="7" id="KW-0808">Transferase</keyword>
<comment type="cofactor">
    <cofactor evidence="1">
        <name>Mg(2+)</name>
        <dbReference type="ChEBI" id="CHEBI:18420"/>
    </cofactor>
</comment>
<feature type="compositionally biased region" description="Low complexity" evidence="13">
    <location>
        <begin position="1357"/>
        <end position="1393"/>
    </location>
</feature>
<keyword evidence="6" id="KW-0597">Phosphoprotein</keyword>
<name>A0A3B3YMP6_9TELE</name>
<dbReference type="CDD" id="cd13983">
    <property type="entry name" value="STKc_WNK"/>
    <property type="match status" value="1"/>
</dbReference>
<dbReference type="InterPro" id="IPR056865">
    <property type="entry name" value="CCTL2_WNK"/>
</dbReference>
<feature type="compositionally biased region" description="Low complexity" evidence="13">
    <location>
        <begin position="1672"/>
        <end position="1692"/>
    </location>
</feature>
<evidence type="ECO:0000256" key="5">
    <source>
        <dbReference type="ARBA" id="ARBA00022527"/>
    </source>
</evidence>
<evidence type="ECO:0000256" key="4">
    <source>
        <dbReference type="ARBA" id="ARBA00022490"/>
    </source>
</evidence>
<feature type="compositionally biased region" description="Low complexity" evidence="13">
    <location>
        <begin position="646"/>
        <end position="660"/>
    </location>
</feature>
<feature type="region of interest" description="Disordered" evidence="13">
    <location>
        <begin position="1029"/>
        <end position="1052"/>
    </location>
</feature>
<feature type="compositionally biased region" description="Polar residues" evidence="13">
    <location>
        <begin position="858"/>
        <end position="869"/>
    </location>
</feature>
<feature type="region of interest" description="Disordered" evidence="13">
    <location>
        <begin position="842"/>
        <end position="869"/>
    </location>
</feature>
<feature type="compositionally biased region" description="Low complexity" evidence="13">
    <location>
        <begin position="990"/>
        <end position="1002"/>
    </location>
</feature>
<feature type="compositionally biased region" description="Polar residues" evidence="13">
    <location>
        <begin position="1029"/>
        <end position="1046"/>
    </location>
</feature>
<feature type="region of interest" description="Disordered" evidence="13">
    <location>
        <begin position="1567"/>
        <end position="1863"/>
    </location>
</feature>
<feature type="compositionally biased region" description="Polar residues" evidence="13">
    <location>
        <begin position="1829"/>
        <end position="1841"/>
    </location>
</feature>
<dbReference type="Pfam" id="PF12202">
    <property type="entry name" value="OSR1_C"/>
    <property type="match status" value="1"/>
</dbReference>
<feature type="compositionally biased region" description="Basic and acidic residues" evidence="13">
    <location>
        <begin position="1796"/>
        <end position="1806"/>
    </location>
</feature>
<dbReference type="Gene3D" id="3.30.200.20">
    <property type="entry name" value="Phosphorylase Kinase, domain 1"/>
    <property type="match status" value="1"/>
</dbReference>
<dbReference type="Pfam" id="PF24889">
    <property type="entry name" value="CCTL2_WNK"/>
    <property type="match status" value="1"/>
</dbReference>
<feature type="region of interest" description="Disordered" evidence="13">
    <location>
        <begin position="1508"/>
        <end position="1549"/>
    </location>
</feature>
<feature type="compositionally biased region" description="Polar residues" evidence="13">
    <location>
        <begin position="1153"/>
        <end position="1165"/>
    </location>
</feature>
<keyword evidence="9" id="KW-0418">Kinase</keyword>
<dbReference type="FunFam" id="1.10.510.10:FF:000006">
    <property type="entry name" value="Serine/threonine-protein kinase WNK1 isoform 2"/>
    <property type="match status" value="1"/>
</dbReference>
<organism evidence="15 16">
    <name type="scientific">Poecilia mexicana</name>
    <dbReference type="NCBI Taxonomy" id="48701"/>
    <lineage>
        <taxon>Eukaryota</taxon>
        <taxon>Metazoa</taxon>
        <taxon>Chordata</taxon>
        <taxon>Craniata</taxon>
        <taxon>Vertebrata</taxon>
        <taxon>Euteleostomi</taxon>
        <taxon>Actinopterygii</taxon>
        <taxon>Neopterygii</taxon>
        <taxon>Teleostei</taxon>
        <taxon>Neoteleostei</taxon>
        <taxon>Acanthomorphata</taxon>
        <taxon>Ovalentaria</taxon>
        <taxon>Atherinomorphae</taxon>
        <taxon>Cyprinodontiformes</taxon>
        <taxon>Poeciliidae</taxon>
        <taxon>Poeciliinae</taxon>
        <taxon>Poecilia</taxon>
    </lineage>
</organism>
<evidence type="ECO:0000256" key="1">
    <source>
        <dbReference type="ARBA" id="ARBA00001946"/>
    </source>
</evidence>
<feature type="compositionally biased region" description="Polar residues" evidence="13">
    <location>
        <begin position="1985"/>
        <end position="2006"/>
    </location>
</feature>
<evidence type="ECO:0000256" key="3">
    <source>
        <dbReference type="ARBA" id="ARBA00012513"/>
    </source>
</evidence>
<feature type="region of interest" description="Disordered" evidence="13">
    <location>
        <begin position="1079"/>
        <end position="1202"/>
    </location>
</feature>
<evidence type="ECO:0000313" key="16">
    <source>
        <dbReference type="Proteomes" id="UP000261480"/>
    </source>
</evidence>
<dbReference type="GO" id="GO:0005737">
    <property type="term" value="C:cytoplasm"/>
    <property type="evidence" value="ECO:0007669"/>
    <property type="project" value="UniProtKB-SubCell"/>
</dbReference>
<feature type="compositionally biased region" description="Polar residues" evidence="13">
    <location>
        <begin position="103"/>
        <end position="128"/>
    </location>
</feature>
<evidence type="ECO:0000256" key="13">
    <source>
        <dbReference type="SAM" id="MobiDB-lite"/>
    </source>
</evidence>
<comment type="catalytic activity">
    <reaction evidence="12">
        <text>L-seryl-[protein] + ATP = O-phospho-L-seryl-[protein] + ADP + H(+)</text>
        <dbReference type="Rhea" id="RHEA:17989"/>
        <dbReference type="Rhea" id="RHEA-COMP:9863"/>
        <dbReference type="Rhea" id="RHEA-COMP:11604"/>
        <dbReference type="ChEBI" id="CHEBI:15378"/>
        <dbReference type="ChEBI" id="CHEBI:29999"/>
        <dbReference type="ChEBI" id="CHEBI:30616"/>
        <dbReference type="ChEBI" id="CHEBI:83421"/>
        <dbReference type="ChEBI" id="CHEBI:456216"/>
        <dbReference type="EC" id="2.7.11.1"/>
    </reaction>
</comment>
<accession>A0A3B3YMP6</accession>
<dbReference type="FunFam" id="3.30.200.20:FF:000494">
    <property type="entry name" value="serine/threonine-protein kinase WNK2 isoform X2"/>
    <property type="match status" value="1"/>
</dbReference>
<feature type="compositionally biased region" description="Low complexity" evidence="13">
    <location>
        <begin position="1952"/>
        <end position="1984"/>
    </location>
</feature>
<comment type="catalytic activity">
    <reaction evidence="11">
        <text>L-threonyl-[protein] + ATP = O-phospho-L-threonyl-[protein] + ADP + H(+)</text>
        <dbReference type="Rhea" id="RHEA:46608"/>
        <dbReference type="Rhea" id="RHEA-COMP:11060"/>
        <dbReference type="Rhea" id="RHEA-COMP:11605"/>
        <dbReference type="ChEBI" id="CHEBI:15378"/>
        <dbReference type="ChEBI" id="CHEBI:30013"/>
        <dbReference type="ChEBI" id="CHEBI:30616"/>
        <dbReference type="ChEBI" id="CHEBI:61977"/>
        <dbReference type="ChEBI" id="CHEBI:456216"/>
        <dbReference type="EC" id="2.7.11.1"/>
    </reaction>
</comment>
<dbReference type="Pfam" id="PF00069">
    <property type="entry name" value="Pkinase"/>
    <property type="match status" value="1"/>
</dbReference>
<evidence type="ECO:0000256" key="6">
    <source>
        <dbReference type="ARBA" id="ARBA00022553"/>
    </source>
</evidence>
<dbReference type="SMART" id="SM00220">
    <property type="entry name" value="S_TKc"/>
    <property type="match status" value="1"/>
</dbReference>
<feature type="region of interest" description="Disordered" evidence="13">
    <location>
        <begin position="628"/>
        <end position="660"/>
    </location>
</feature>
<dbReference type="GO" id="GO:0005524">
    <property type="term" value="F:ATP binding"/>
    <property type="evidence" value="ECO:0007669"/>
    <property type="project" value="UniProtKB-KW"/>
</dbReference>
<dbReference type="FunFam" id="3.10.20.90:FF:000012">
    <property type="entry name" value="Serine/threonine-protein kinase WNK1 isoform 2"/>
    <property type="match status" value="1"/>
</dbReference>
<feature type="domain" description="Protein kinase" evidence="14">
    <location>
        <begin position="178"/>
        <end position="436"/>
    </location>
</feature>
<feature type="compositionally biased region" description="Polar residues" evidence="13">
    <location>
        <begin position="1933"/>
        <end position="1945"/>
    </location>
</feature>
<dbReference type="Proteomes" id="UP000261480">
    <property type="component" value="Unplaced"/>
</dbReference>
<feature type="region of interest" description="Disordered" evidence="13">
    <location>
        <begin position="784"/>
        <end position="812"/>
    </location>
</feature>
<dbReference type="Gene3D" id="3.10.20.90">
    <property type="entry name" value="Phosphatidylinositol 3-kinase Catalytic Subunit, Chain A, domain 1"/>
    <property type="match status" value="2"/>
</dbReference>
<reference evidence="15" key="2">
    <citation type="submission" date="2025-09" db="UniProtKB">
        <authorList>
            <consortium name="Ensembl"/>
        </authorList>
    </citation>
    <scope>IDENTIFICATION</scope>
</reference>
<evidence type="ECO:0000256" key="9">
    <source>
        <dbReference type="ARBA" id="ARBA00022777"/>
    </source>
</evidence>
<feature type="compositionally biased region" description="Polar residues" evidence="13">
    <location>
        <begin position="951"/>
        <end position="981"/>
    </location>
</feature>
<evidence type="ECO:0000256" key="10">
    <source>
        <dbReference type="ARBA" id="ARBA00022840"/>
    </source>
</evidence>
<feature type="compositionally biased region" description="Low complexity" evidence="13">
    <location>
        <begin position="1574"/>
        <end position="1595"/>
    </location>
</feature>
<feature type="region of interest" description="Disordered" evidence="13">
    <location>
        <begin position="574"/>
        <end position="595"/>
    </location>
</feature>
<dbReference type="GO" id="GO:0004674">
    <property type="term" value="F:protein serine/threonine kinase activity"/>
    <property type="evidence" value="ECO:0007669"/>
    <property type="project" value="UniProtKB-KW"/>
</dbReference>
<comment type="subcellular location">
    <subcellularLocation>
        <location evidence="2">Cytoplasm</location>
    </subcellularLocation>
</comment>
<evidence type="ECO:0000313" key="15">
    <source>
        <dbReference type="Ensembl" id="ENSPMEP00000028428.1"/>
    </source>
</evidence>
<dbReference type="Gene3D" id="1.10.510.10">
    <property type="entry name" value="Transferase(Phosphotransferase) domain 1"/>
    <property type="match status" value="1"/>
</dbReference>
<feature type="compositionally biased region" description="Low complexity" evidence="13">
    <location>
        <begin position="584"/>
        <end position="595"/>
    </location>
</feature>
<evidence type="ECO:0000256" key="7">
    <source>
        <dbReference type="ARBA" id="ARBA00022679"/>
    </source>
</evidence>
<feature type="compositionally biased region" description="Polar residues" evidence="13">
    <location>
        <begin position="2026"/>
        <end position="2054"/>
    </location>
</feature>
<feature type="region of interest" description="Disordered" evidence="13">
    <location>
        <begin position="951"/>
        <end position="1017"/>
    </location>
</feature>
<keyword evidence="8" id="KW-0547">Nucleotide-binding</keyword>
<dbReference type="Ensembl" id="ENSPMET00000031398.1">
    <property type="protein sequence ID" value="ENSPMEP00000028428.1"/>
    <property type="gene ID" value="ENSPMEG00000013515.1"/>
</dbReference>
<keyword evidence="4" id="KW-0963">Cytoplasm</keyword>
<keyword evidence="10" id="KW-0067">ATP-binding</keyword>
<evidence type="ECO:0000256" key="8">
    <source>
        <dbReference type="ARBA" id="ARBA00022741"/>
    </source>
</evidence>
<feature type="compositionally biased region" description="Basic residues" evidence="13">
    <location>
        <begin position="1186"/>
        <end position="1196"/>
    </location>
</feature>
<reference evidence="15" key="1">
    <citation type="submission" date="2025-08" db="UniProtKB">
        <authorList>
            <consortium name="Ensembl"/>
        </authorList>
    </citation>
    <scope>IDENTIFICATION</scope>
</reference>
<feature type="compositionally biased region" description="Polar residues" evidence="13">
    <location>
        <begin position="628"/>
        <end position="645"/>
    </location>
</feature>
<proteinExistence type="predicted"/>
<feature type="compositionally biased region" description="Low complexity" evidence="13">
    <location>
        <begin position="1086"/>
        <end position="1102"/>
    </location>
</feature>
<dbReference type="PROSITE" id="PS00108">
    <property type="entry name" value="PROTEIN_KINASE_ST"/>
    <property type="match status" value="1"/>
</dbReference>
<dbReference type="InterPro" id="IPR000719">
    <property type="entry name" value="Prot_kinase_dom"/>
</dbReference>
<dbReference type="SUPFAM" id="SSF56112">
    <property type="entry name" value="Protein kinase-like (PK-like)"/>
    <property type="match status" value="1"/>
</dbReference>
<sequence>MEPETSCGTLQEPKHSSVPNSQCNLAINMHGPMGDANVNLVDSLVRGGSDPSSVYQRNGHQRFIRRSLWFSDTDEQSYEAPETENQSKILNINLRSIVDRTRGTSCGVQESSSTESQCGQKDSATESTSADEDKERVGHPLNATCSDGGKVATKAVSEENEEEAEMKAVSTSPGGRFLKFDIELGRGSFKTVYKGLDTDTWVEVAWCELQDRKLSKMERQRFKEEAEMLKGLQHPNIVRFYDFWESPLKGKKYIVLVTELMTSGTLKTYLKRFKVMKPKVLRSWCRQILKGLHFLHTRTPPIIHRDLKCDNIFITGPTGSVKIGDLGLATLKAASFAKSVIGTPEFMAPEMYEEHYDEAVDVYAFGMCMLEMATSEYPYSECQNAAQIYRKVTSGVKPASYNKVVDPEIKEIIGECICQKKEERYTIRDLLNHAFFAEDTGVRVELAEEDDGKKPIIALKLWVEDHKKLKGKYKESGAIEFTFDLEKEVPEVVAQEMVESGFFHESDAKTVGKSIRDRVALIKWRRGRTAAIVAPVDQGDRGQRFNVTSSEGVSCPVPHVVQPLVVEPEDTDADQHSRLHNLPTSTTTSVTSDGTLDSGMGSTVYSDSHSSQQSVLYQSLLEPITMATQQASSAGNQHQPSVQGLPSSSAAMPAPQQPVQPVHSYPAALYAAHPCSTTPIPTSPGSLNIQQQTSVAVTNAASAVPQHFAQSYQTAGLQHQPAASGSPTFTLQAHQVSQNLVASTQQQTASSYPAVHHQTAAAIFAAHQPTQSCPLGTVSSAMAATTHGQSAHSASTPQQASANQQPGQMASTPALYSQIISAQQNTQSNIQHTLNAGQVYNHSQESVHTISHPAAQPPTLSSQRLQSPTHQLDAPVLLQNAVPEQSRNEPHPKGTPVRQIPAGSRSFFASAVPDASSHGYAHSTIQQALTAQNQYQLAPCVTGEGVNQAASSQTFPVSTQQNHSTHIHQENASAGQSISKSGQDEKSHGQSLSQSASIGSSQTPAHQESVPQTAVHQHLQPLQISTSLPSSQTSLVPQQKQDGPSTQQVQQTQLMQPAVFSSPVQNEADLGAATVASQLDSTKSCQMPPQSQPQSLGQGQIPVLQSSDSQKASSRPATGPASQQKIPATVTGVAGQGSSEIYMEEQASEKCTGGQSCDSINSDVTSGREMSDGNEGTHGGKGEGKQRRHRKSSRTRSRQEKCGKPKLSMLNVCNTGDKMVECQLETHNHKMVTFKFDLDGDAPEEIATYMVDNDFILPLEKEMFIEQLKDIVDKAEDMLSEDTEGERNSDQGCNIRQNDGCCALGTEASEPTTPQLVYQQNVLHTGKRWFIICPVDETLMQDKDNTSTHSFTAQEYETSGSLSVESSSAATTLTTPVTSLPSQSPTASSAPTLVQPPDQVIGESEVQQTQPSVSKRTGTTGSVNHDGSFPVEESSLSAVSMVADMPCCAIVPPVSVDANVADKEARAAGVLISSLNNQANQTASPTEEQAPQLASQQPVVLQQPYATPIQPGTVTSQPQSPAHQNPTSSQQQCGGQGESDGEGPPRGEFVDRTIKTLDEKLRNLLYQEHPPSQPSSSASEPQSSSSDRLSSPPVSDGHSTEAVTKKKMEPMPQIPERTDCVGAPSDSAAAAGRTKDTKADVSASSGSYKSKSRFQIIPTPPDAICCSDKSKASCSSAAPSSGSEGSRSQTQSTERKESSCGVASRTSATPAPDNDGTRPSKPQSGSRYSAPPEFAHTTPTSSPDATPRHIPRAQTVDTPSHCHGRSSSQLYSDSADEDSSTMAVPPAPAAPSAHNLTEHSGSDLVKRAVAFLRRSGRSKSEQSSESPSCQTVAINGHTPSPSVGHFPPNISSDNDSEFEDADMKKELQKLREKHMKEISELQAFQRSEIERLYKDLGKSVPPKVSLLHAVPPTGRRRKTSKHKLKAGKLLNPMVQQLRNNPNSTSVERKGESATSSSSSPAKSSLLSDGSAHSSCSSSSNSQPSRVQEQVHTQQPCSLKGSFSSDNIYAGRHGDGMASQAGPGQGSPLNTATTTQITSSQMQPSVTTAAQSTSPQPFTRFAQVQTNNSNNKRGTFTEDLHKLVDDWTKETLAAANQPRTSLNRTRRQTRQQATECRPTQRGAVACEMKCRVVPNNLRLPLSCPKTAVLGHNMPANLALNSSTVHPPGYLVQSGSYGVMAPTPLYSQQWPGMPSPVASVVPVGLLGAPRAIHYATLSNPGIQPYSFVVHNPENGPFPKTTRTTRSAN</sequence>
<dbReference type="InterPro" id="IPR024678">
    <property type="entry name" value="Kinase_OSR1/WNK_CCT"/>
</dbReference>
<evidence type="ECO:0000256" key="12">
    <source>
        <dbReference type="ARBA" id="ARBA00048679"/>
    </source>
</evidence>